<evidence type="ECO:0000313" key="3">
    <source>
        <dbReference type="Proteomes" id="UP000243494"/>
    </source>
</evidence>
<feature type="transmembrane region" description="Helical" evidence="1">
    <location>
        <begin position="89"/>
        <end position="111"/>
    </location>
</feature>
<dbReference type="AlphaFoldDB" id="A0A371IRT4"/>
<dbReference type="Proteomes" id="UP000243494">
    <property type="component" value="Unassembled WGS sequence"/>
</dbReference>
<dbReference type="OrthoDB" id="1751814at2"/>
<keyword evidence="3" id="KW-1185">Reference proteome</keyword>
<keyword evidence="1" id="KW-0472">Membrane</keyword>
<reference evidence="2 3" key="1">
    <citation type="journal article" date="2017" name="Genome Announc.">
        <title>Draft Genome Sequence of Romboutsia maritimum sp. nov. Strain CCRI-22766(T), Isolated from Coastal Estuarine Mud.</title>
        <authorList>
            <person name="Maheux A.F."/>
            <person name="Boudreau D.K."/>
            <person name="Berube E."/>
            <person name="Boissinot M."/>
            <person name="Raymond F."/>
            <person name="Brodeur S."/>
            <person name="Corbeil J."/>
            <person name="Brightwell G."/>
            <person name="Broda D."/>
            <person name="Omar R.F."/>
            <person name="Bergeron M.G."/>
        </authorList>
    </citation>
    <scope>NUCLEOTIDE SEQUENCE [LARGE SCALE GENOMIC DNA]</scope>
    <source>
        <strain evidence="2 3">CCRI-22766</strain>
    </source>
</reference>
<evidence type="ECO:0000313" key="2">
    <source>
        <dbReference type="EMBL" id="RDY23200.1"/>
    </source>
</evidence>
<organism evidence="2 3">
    <name type="scientific">Romboutsia maritimum</name>
    <dbReference type="NCBI Taxonomy" id="2020948"/>
    <lineage>
        <taxon>Bacteria</taxon>
        <taxon>Bacillati</taxon>
        <taxon>Bacillota</taxon>
        <taxon>Clostridia</taxon>
        <taxon>Peptostreptococcales</taxon>
        <taxon>Peptostreptococcaceae</taxon>
        <taxon>Romboutsia</taxon>
    </lineage>
</organism>
<protein>
    <submittedName>
        <fullName evidence="2">DUF2975 domain-containing protein</fullName>
    </submittedName>
</protein>
<dbReference type="Pfam" id="PF11188">
    <property type="entry name" value="DUF2975"/>
    <property type="match status" value="1"/>
</dbReference>
<keyword evidence="1" id="KW-0812">Transmembrane</keyword>
<feature type="transmembrane region" description="Helical" evidence="1">
    <location>
        <begin position="12"/>
        <end position="35"/>
    </location>
</feature>
<accession>A0A371IRT4</accession>
<gene>
    <name evidence="2" type="ORF">CHF27_009640</name>
</gene>
<feature type="transmembrane region" description="Helical" evidence="1">
    <location>
        <begin position="47"/>
        <end position="69"/>
    </location>
</feature>
<feature type="transmembrane region" description="Helical" evidence="1">
    <location>
        <begin position="117"/>
        <end position="145"/>
    </location>
</feature>
<dbReference type="InterPro" id="IPR021354">
    <property type="entry name" value="DUF2975"/>
</dbReference>
<proteinExistence type="predicted"/>
<name>A0A371IRT4_9FIRM</name>
<comment type="caution">
    <text evidence="2">The sequence shown here is derived from an EMBL/GenBank/DDBJ whole genome shotgun (WGS) entry which is preliminary data.</text>
</comment>
<evidence type="ECO:0000256" key="1">
    <source>
        <dbReference type="SAM" id="Phobius"/>
    </source>
</evidence>
<sequence length="162" mass="17985">MKKDFSSKILNNIVLVGIVLTVLALLITPLGITAIFKSQLGITESNIPIVISIGIYICAIPYVVSLILLKKICKFIAIKEPFSMNIPIYLKKISICAFSEILIFNAVQIGLYYFFDIYLYAISIIPAIIVSFVCLAIGFLSIVLGKLFEMAIEIKDENDKTI</sequence>
<dbReference type="EMBL" id="NOJZ02000017">
    <property type="protein sequence ID" value="RDY23200.1"/>
    <property type="molecule type" value="Genomic_DNA"/>
</dbReference>
<dbReference type="RefSeq" id="WP_095405474.1">
    <property type="nucleotide sequence ID" value="NZ_NOJZ02000017.1"/>
</dbReference>
<keyword evidence="1" id="KW-1133">Transmembrane helix</keyword>